<dbReference type="EMBL" id="ML179328">
    <property type="protein sequence ID" value="THU90653.1"/>
    <property type="molecule type" value="Genomic_DNA"/>
</dbReference>
<name>A0A4S8LNX9_DENBC</name>
<protein>
    <submittedName>
        <fullName evidence="2">Uncharacterized protein</fullName>
    </submittedName>
</protein>
<evidence type="ECO:0000313" key="3">
    <source>
        <dbReference type="Proteomes" id="UP000297245"/>
    </source>
</evidence>
<reference evidence="2 3" key="1">
    <citation type="journal article" date="2019" name="Nat. Ecol. Evol.">
        <title>Megaphylogeny resolves global patterns of mushroom evolution.</title>
        <authorList>
            <person name="Varga T."/>
            <person name="Krizsan K."/>
            <person name="Foldi C."/>
            <person name="Dima B."/>
            <person name="Sanchez-Garcia M."/>
            <person name="Sanchez-Ramirez S."/>
            <person name="Szollosi G.J."/>
            <person name="Szarkandi J.G."/>
            <person name="Papp V."/>
            <person name="Albert L."/>
            <person name="Andreopoulos W."/>
            <person name="Angelini C."/>
            <person name="Antonin V."/>
            <person name="Barry K.W."/>
            <person name="Bougher N.L."/>
            <person name="Buchanan P."/>
            <person name="Buyck B."/>
            <person name="Bense V."/>
            <person name="Catcheside P."/>
            <person name="Chovatia M."/>
            <person name="Cooper J."/>
            <person name="Damon W."/>
            <person name="Desjardin D."/>
            <person name="Finy P."/>
            <person name="Geml J."/>
            <person name="Haridas S."/>
            <person name="Hughes K."/>
            <person name="Justo A."/>
            <person name="Karasinski D."/>
            <person name="Kautmanova I."/>
            <person name="Kiss B."/>
            <person name="Kocsube S."/>
            <person name="Kotiranta H."/>
            <person name="LaButti K.M."/>
            <person name="Lechner B.E."/>
            <person name="Liimatainen K."/>
            <person name="Lipzen A."/>
            <person name="Lukacs Z."/>
            <person name="Mihaltcheva S."/>
            <person name="Morgado L.N."/>
            <person name="Niskanen T."/>
            <person name="Noordeloos M.E."/>
            <person name="Ohm R.A."/>
            <person name="Ortiz-Santana B."/>
            <person name="Ovrebo C."/>
            <person name="Racz N."/>
            <person name="Riley R."/>
            <person name="Savchenko A."/>
            <person name="Shiryaev A."/>
            <person name="Soop K."/>
            <person name="Spirin V."/>
            <person name="Szebenyi C."/>
            <person name="Tomsovsky M."/>
            <person name="Tulloss R.E."/>
            <person name="Uehling J."/>
            <person name="Grigoriev I.V."/>
            <person name="Vagvolgyi C."/>
            <person name="Papp T."/>
            <person name="Martin F.M."/>
            <person name="Miettinen O."/>
            <person name="Hibbett D.S."/>
            <person name="Nagy L.G."/>
        </authorList>
    </citation>
    <scope>NUCLEOTIDE SEQUENCE [LARGE SCALE GENOMIC DNA]</scope>
    <source>
        <strain evidence="2 3">CBS 962.96</strain>
    </source>
</reference>
<sequence length="94" mass="10362">MTRHKRERTGTNVSNEANRTNSGTTPTPEPARVEGNSQKVTMTFSSSNISDPVINNCGGDSISTSNVNGARITIAKKVVNHYHAVGPRQRRWRR</sequence>
<organism evidence="2 3">
    <name type="scientific">Dendrothele bispora (strain CBS 962.96)</name>
    <dbReference type="NCBI Taxonomy" id="1314807"/>
    <lineage>
        <taxon>Eukaryota</taxon>
        <taxon>Fungi</taxon>
        <taxon>Dikarya</taxon>
        <taxon>Basidiomycota</taxon>
        <taxon>Agaricomycotina</taxon>
        <taxon>Agaricomycetes</taxon>
        <taxon>Agaricomycetidae</taxon>
        <taxon>Agaricales</taxon>
        <taxon>Agaricales incertae sedis</taxon>
        <taxon>Dendrothele</taxon>
    </lineage>
</organism>
<accession>A0A4S8LNX9</accession>
<feature type="region of interest" description="Disordered" evidence="1">
    <location>
        <begin position="1"/>
        <end position="35"/>
    </location>
</feature>
<proteinExistence type="predicted"/>
<gene>
    <name evidence="2" type="ORF">K435DRAFT_254370</name>
</gene>
<dbReference type="AlphaFoldDB" id="A0A4S8LNX9"/>
<keyword evidence="3" id="KW-1185">Reference proteome</keyword>
<feature type="compositionally biased region" description="Polar residues" evidence="1">
    <location>
        <begin position="10"/>
        <end position="26"/>
    </location>
</feature>
<evidence type="ECO:0000256" key="1">
    <source>
        <dbReference type="SAM" id="MobiDB-lite"/>
    </source>
</evidence>
<dbReference type="Proteomes" id="UP000297245">
    <property type="component" value="Unassembled WGS sequence"/>
</dbReference>
<evidence type="ECO:0000313" key="2">
    <source>
        <dbReference type="EMBL" id="THU90653.1"/>
    </source>
</evidence>